<proteinExistence type="predicted"/>
<dbReference type="Proteomes" id="UP000018144">
    <property type="component" value="Unassembled WGS sequence"/>
</dbReference>
<dbReference type="AlphaFoldDB" id="U4LRY2"/>
<reference evidence="1 2" key="1">
    <citation type="journal article" date="2013" name="PLoS Genet.">
        <title>The genome and development-dependent transcriptomes of Pyronema confluens: a window into fungal evolution.</title>
        <authorList>
            <person name="Traeger S."/>
            <person name="Altegoer F."/>
            <person name="Freitag M."/>
            <person name="Gabaldon T."/>
            <person name="Kempken F."/>
            <person name="Kumar A."/>
            <person name="Marcet-Houben M."/>
            <person name="Poggeler S."/>
            <person name="Stajich J.E."/>
            <person name="Nowrousian M."/>
        </authorList>
    </citation>
    <scope>NUCLEOTIDE SEQUENCE [LARGE SCALE GENOMIC DNA]</scope>
    <source>
        <strain evidence="2">CBS 100304</strain>
        <tissue evidence="1">Vegetative mycelium</tissue>
    </source>
</reference>
<sequence length="99" mass="11079">MIRDANLTHRARLPFLTGTDSIKSSWPMSSKRHQQASIPPSLLSSSFWSNVFLSTAHRITFRTASYLPTAVNNNNTYKYRAMSSSSAYSSTDILASDIF</sequence>
<keyword evidence="2" id="KW-1185">Reference proteome</keyword>
<organism evidence="1 2">
    <name type="scientific">Pyronema omphalodes (strain CBS 100304)</name>
    <name type="common">Pyronema confluens</name>
    <dbReference type="NCBI Taxonomy" id="1076935"/>
    <lineage>
        <taxon>Eukaryota</taxon>
        <taxon>Fungi</taxon>
        <taxon>Dikarya</taxon>
        <taxon>Ascomycota</taxon>
        <taxon>Pezizomycotina</taxon>
        <taxon>Pezizomycetes</taxon>
        <taxon>Pezizales</taxon>
        <taxon>Pyronemataceae</taxon>
        <taxon>Pyronema</taxon>
    </lineage>
</organism>
<evidence type="ECO:0000313" key="1">
    <source>
        <dbReference type="EMBL" id="CCX34941.1"/>
    </source>
</evidence>
<evidence type="ECO:0000313" key="2">
    <source>
        <dbReference type="Proteomes" id="UP000018144"/>
    </source>
</evidence>
<protein>
    <submittedName>
        <fullName evidence="1">Uncharacterized protein</fullName>
    </submittedName>
</protein>
<gene>
    <name evidence="1" type="ORF">PCON_04617</name>
</gene>
<name>U4LRY2_PYROM</name>
<dbReference type="EMBL" id="HF936670">
    <property type="protein sequence ID" value="CCX34941.1"/>
    <property type="molecule type" value="Genomic_DNA"/>
</dbReference>
<accession>U4LRY2</accession>